<sequence length="367" mass="41611">MTEVIELAPTTAVNAAPDVMSTLMELNPAIADEILELTHGIERYKNIRLLQPKLFELSLEATDQGSILSRMLDALIRFITRFIRDVYEGTATLSFSLGKLHDRAELINTESRSMRRTNRSNEFKIDTRIHNLCVNYKPINDPQRLLMVLKTNNVLFKSYFKYQNVELPNIIPNIVNINPKRPDSVIALVELLSPVSPMAKASAMNFSGDQTSRASLQLLGNQRLHAMTKNPVGDVVDQLAGQEWLLLPASDDPKPLPPSITYPVFAATIEQSILREIVSATTDLESNFGIVSRNRRSMRVDDLTRYLERLRNSILTKQYDAETEERAQQIIRMLEAYCTWLVNPYLNMMGLYIRNANAVLNVCDANN</sequence>
<accession>B3FJ21</accession>
<dbReference type="EMBL" id="EU197055">
    <property type="protein sequence ID" value="ABY62988.1"/>
    <property type="molecule type" value="Genomic_DNA"/>
</dbReference>
<organism evidence="1 2">
    <name type="scientific">Pseudomonas phage 201phi2-1</name>
    <name type="common">Pseudomonas chlororaphis phage 201phi2-1</name>
    <dbReference type="NCBI Taxonomy" id="198110"/>
    <lineage>
        <taxon>Viruses</taxon>
        <taxon>Duplodnaviria</taxon>
        <taxon>Heunggongvirae</taxon>
        <taxon>Uroviricota</taxon>
        <taxon>Caudoviricetes</taxon>
        <taxon>Chimalliviridae</taxon>
        <taxon>Serwervirus</taxon>
        <taxon>Serwervirus 201phi21</taxon>
    </lineage>
</organism>
<proteinExistence type="predicted"/>
<organismHost>
    <name type="scientific">Pseudomonas chlororaphis</name>
    <dbReference type="NCBI Taxonomy" id="587753"/>
</organismHost>
<dbReference type="OrthoDB" id="22289at10239"/>
<dbReference type="Proteomes" id="UP000002421">
    <property type="component" value="Segment"/>
</dbReference>
<gene>
    <name evidence="1" type="ORF">201phi2-1p158</name>
</gene>
<reference evidence="1 2" key="1">
    <citation type="journal article" date="2008" name="Virology">
        <title>Characterization of Pseudomonas chlororaphis myovirus 201varphi2-1 via genomic sequencing, mass spectrometry, and electron microscopy.</title>
        <authorList>
            <person name="Thomas J.A."/>
            <person name="Rolando M.R."/>
            <person name="Carroll C.A."/>
            <person name="Shen P.S."/>
            <person name="Belnap D.M."/>
            <person name="Weintraub S.T."/>
            <person name="Serwer P."/>
            <person name="Hardies S.C."/>
        </authorList>
    </citation>
    <scope>NUCLEOTIDE SEQUENCE</scope>
</reference>
<name>B3FJ21_BP201</name>
<evidence type="ECO:0000313" key="1">
    <source>
        <dbReference type="EMBL" id="ABY62988.1"/>
    </source>
</evidence>
<protein>
    <submittedName>
        <fullName evidence="1">Virion structural protein</fullName>
    </submittedName>
</protein>
<evidence type="ECO:0000313" key="2">
    <source>
        <dbReference type="Proteomes" id="UP000002421"/>
    </source>
</evidence>
<keyword evidence="2" id="KW-1185">Reference proteome</keyword>
<dbReference type="KEGG" id="vg:6372333"/>
<dbReference type="RefSeq" id="YP_001956882.1">
    <property type="nucleotide sequence ID" value="NC_010821.1"/>
</dbReference>